<keyword evidence="4" id="KW-1185">Reference proteome</keyword>
<dbReference type="AlphaFoldDB" id="A0A4R6YJY4"/>
<accession>A0A4R6YJY4</accession>
<name>A0A4R6YJY4_9GAMM</name>
<evidence type="ECO:0000313" key="4">
    <source>
        <dbReference type="Proteomes" id="UP000295293"/>
    </source>
</evidence>
<gene>
    <name evidence="3" type="ORF">DFR29_12534</name>
</gene>
<evidence type="ECO:0000256" key="2">
    <source>
        <dbReference type="SAM" id="SignalP"/>
    </source>
</evidence>
<dbReference type="Proteomes" id="UP000295293">
    <property type="component" value="Unassembled WGS sequence"/>
</dbReference>
<evidence type="ECO:0000313" key="3">
    <source>
        <dbReference type="EMBL" id="TDR37372.1"/>
    </source>
</evidence>
<dbReference type="RefSeq" id="WP_133821752.1">
    <property type="nucleotide sequence ID" value="NZ_SNZH01000025.1"/>
</dbReference>
<evidence type="ECO:0000256" key="1">
    <source>
        <dbReference type="SAM" id="MobiDB-lite"/>
    </source>
</evidence>
<dbReference type="OrthoDB" id="7063662at2"/>
<sequence length="111" mass="12263">MSIRLLPLLASLGLAAVAAAPAAMADTLLMQRTEKEASVALPNRGMSMSQVESRYGTPRNKLDPRGGNKPQHPVINRWEYDNFIVYFERSHVIDAVVKRVDANELGPKPVH</sequence>
<proteinExistence type="predicted"/>
<protein>
    <recommendedName>
        <fullName evidence="5">SmpA/OmlA family protein</fullName>
    </recommendedName>
</protein>
<feature type="region of interest" description="Disordered" evidence="1">
    <location>
        <begin position="48"/>
        <end position="73"/>
    </location>
</feature>
<dbReference type="EMBL" id="SNZH01000025">
    <property type="protein sequence ID" value="TDR37372.1"/>
    <property type="molecule type" value="Genomic_DNA"/>
</dbReference>
<evidence type="ECO:0008006" key="5">
    <source>
        <dbReference type="Google" id="ProtNLM"/>
    </source>
</evidence>
<comment type="caution">
    <text evidence="3">The sequence shown here is derived from an EMBL/GenBank/DDBJ whole genome shotgun (WGS) entry which is preliminary data.</text>
</comment>
<organism evidence="3 4">
    <name type="scientific">Tahibacter aquaticus</name>
    <dbReference type="NCBI Taxonomy" id="520092"/>
    <lineage>
        <taxon>Bacteria</taxon>
        <taxon>Pseudomonadati</taxon>
        <taxon>Pseudomonadota</taxon>
        <taxon>Gammaproteobacteria</taxon>
        <taxon>Lysobacterales</taxon>
        <taxon>Rhodanobacteraceae</taxon>
        <taxon>Tahibacter</taxon>
    </lineage>
</organism>
<keyword evidence="2" id="KW-0732">Signal</keyword>
<feature type="signal peptide" evidence="2">
    <location>
        <begin position="1"/>
        <end position="25"/>
    </location>
</feature>
<feature type="chain" id="PRO_5020823564" description="SmpA/OmlA family protein" evidence="2">
    <location>
        <begin position="26"/>
        <end position="111"/>
    </location>
</feature>
<reference evidence="3 4" key="1">
    <citation type="submission" date="2019-03" db="EMBL/GenBank/DDBJ databases">
        <title>Genomic Encyclopedia of Type Strains, Phase IV (KMG-IV): sequencing the most valuable type-strain genomes for metagenomic binning, comparative biology and taxonomic classification.</title>
        <authorList>
            <person name="Goeker M."/>
        </authorList>
    </citation>
    <scope>NUCLEOTIDE SEQUENCE [LARGE SCALE GENOMIC DNA]</scope>
    <source>
        <strain evidence="3 4">DSM 21667</strain>
    </source>
</reference>